<feature type="transmembrane region" description="Helical" evidence="6">
    <location>
        <begin position="750"/>
        <end position="779"/>
    </location>
</feature>
<feature type="domain" description="Cation-transporting P-type ATPase C-terminal" evidence="8">
    <location>
        <begin position="616"/>
        <end position="774"/>
    </location>
</feature>
<dbReference type="InterPro" id="IPR044492">
    <property type="entry name" value="P_typ_ATPase_HD_dom"/>
</dbReference>
<gene>
    <name evidence="9" type="ORF">EVJ47_08655</name>
</gene>
<comment type="caution">
    <text evidence="9">The sequence shown here is derived from an EMBL/GenBank/DDBJ whole genome shotgun (WGS) entry which is preliminary data.</text>
</comment>
<dbReference type="PANTHER" id="PTHR42861">
    <property type="entry name" value="CALCIUM-TRANSPORTING ATPASE"/>
    <property type="match status" value="1"/>
</dbReference>
<evidence type="ECO:0000313" key="9">
    <source>
        <dbReference type="EMBL" id="RZD13843.1"/>
    </source>
</evidence>
<keyword evidence="3" id="KW-1278">Translocase</keyword>
<keyword evidence="5 6" id="KW-0472">Membrane</keyword>
<dbReference type="InterPro" id="IPR059000">
    <property type="entry name" value="ATPase_P-type_domA"/>
</dbReference>
<dbReference type="SFLD" id="SFLDF00027">
    <property type="entry name" value="p-type_atpase"/>
    <property type="match status" value="1"/>
</dbReference>
<dbReference type="InterPro" id="IPR001757">
    <property type="entry name" value="P_typ_ATPase"/>
</dbReference>
<dbReference type="PRINTS" id="PR00119">
    <property type="entry name" value="CATATPASE"/>
</dbReference>
<feature type="transmembrane region" description="Helical" evidence="6">
    <location>
        <begin position="213"/>
        <end position="234"/>
    </location>
</feature>
<keyword evidence="2 6" id="KW-0812">Transmembrane</keyword>
<evidence type="ECO:0000256" key="3">
    <source>
        <dbReference type="ARBA" id="ARBA00022967"/>
    </source>
</evidence>
<dbReference type="SFLD" id="SFLDG00002">
    <property type="entry name" value="C1.7:_P-type_atpase_like"/>
    <property type="match status" value="1"/>
</dbReference>
<accession>A0A519B968</accession>
<dbReference type="Proteomes" id="UP000320813">
    <property type="component" value="Unassembled WGS sequence"/>
</dbReference>
<dbReference type="InterPro" id="IPR006068">
    <property type="entry name" value="ATPase_P-typ_cation-transptr_C"/>
</dbReference>
<dbReference type="InterPro" id="IPR023298">
    <property type="entry name" value="ATPase_P-typ_TM_dom_sf"/>
</dbReference>
<dbReference type="Gene3D" id="3.40.1110.10">
    <property type="entry name" value="Calcium-transporting ATPase, cytoplasmic domain N"/>
    <property type="match status" value="1"/>
</dbReference>
<dbReference type="PRINTS" id="PR00120">
    <property type="entry name" value="HATPASE"/>
</dbReference>
<protein>
    <submittedName>
        <fullName evidence="9">Cation-translocating P-type ATPase</fullName>
    </submittedName>
</protein>
<organism evidence="9 10">
    <name type="scientific">Candidatus Acidulodesulfobacterium ferriphilum</name>
    <dbReference type="NCBI Taxonomy" id="2597223"/>
    <lineage>
        <taxon>Bacteria</taxon>
        <taxon>Deltaproteobacteria</taxon>
        <taxon>Candidatus Acidulodesulfobacterales</taxon>
        <taxon>Candidatus Acidulodesulfobacterium</taxon>
    </lineage>
</organism>
<dbReference type="Gene3D" id="3.40.50.1000">
    <property type="entry name" value="HAD superfamily/HAD-like"/>
    <property type="match status" value="1"/>
</dbReference>
<sequence>MSFSDTGLSSDEVRRRIEAGQVNRTDRFTKRTISAIIRNNILTLFVAILTAAVGALLLIGAYDDAVVLGAVTAANILAGIIGELRAKRALDQLAILIRRKITVIRNGSEETIWLDEVVKDDLVVLRSGDPVIADGVIAESSGLFLDESLLTGEADLIAKHNGDPVLSGSYCVWGEGRYFAAGVGVASNAGALTAQAKTYKIFRSPLERAIGQIIRVLIAIMILLSFLIVMANYIQDLPVVASILEIATMIKALVPEGLVLVTTTAFALGAFRSARRHVLVQKLNAVESISHLTVLCLDKTGTLGTNRLIFDGLEVLDATHGDVADQLQAFVGAVREKNETLRTIEAVFPGIPSNLIDELPFSSKTKLSAVQILYRDEEVSLWLGAPESLMQGRAAKAQEDKLAGLRRSGLRVLAFARSQASLKQRGDLNILAFIILRDELRPNVRETVSFFGTRGIKLKILSGDHPETVAAIAMQAGLNVADPVYVGADLDLLTPDEFKTAVMRGQIFGRLVPQQKQKIVKYLQETGEFVGMVGDGINDILALKQADIGIAMKSGAAAALDIADIVLLKNTFAHLPTLAREGDRIIYNIKRVAKLFLTKNVYSLFFVLFSGFVGLPFPLSPRFITWIDLLTVGTPAFLLTLMSAHVPKQTVNDFLRETLGFSLIAGLIIALVSLIVYTDFFLWQNPMANYDKTAALSIVILMGLYIVYYVTPVERKSDSSLMQKAVVWAILAVGLILNVLAVYWGRLSGFIGLVALDAVSWFIIIAAAVVGSIAFHILLKSFRGI</sequence>
<feature type="transmembrane region" description="Helical" evidence="6">
    <location>
        <begin position="658"/>
        <end position="682"/>
    </location>
</feature>
<feature type="transmembrane region" description="Helical" evidence="6">
    <location>
        <begin position="246"/>
        <end position="271"/>
    </location>
</feature>
<evidence type="ECO:0000313" key="10">
    <source>
        <dbReference type="Proteomes" id="UP000320813"/>
    </source>
</evidence>
<evidence type="ECO:0000259" key="7">
    <source>
        <dbReference type="Pfam" id="PF00122"/>
    </source>
</evidence>
<dbReference type="InterPro" id="IPR036412">
    <property type="entry name" value="HAD-like_sf"/>
</dbReference>
<dbReference type="SUPFAM" id="SSF56784">
    <property type="entry name" value="HAD-like"/>
    <property type="match status" value="1"/>
</dbReference>
<dbReference type="GO" id="GO:0005524">
    <property type="term" value="F:ATP binding"/>
    <property type="evidence" value="ECO:0007669"/>
    <property type="project" value="InterPro"/>
</dbReference>
<feature type="transmembrane region" description="Helical" evidence="6">
    <location>
        <begin position="600"/>
        <end position="617"/>
    </location>
</feature>
<dbReference type="SUPFAM" id="SSF81653">
    <property type="entry name" value="Calcium ATPase, transduction domain A"/>
    <property type="match status" value="1"/>
</dbReference>
<dbReference type="NCBIfam" id="TIGR01494">
    <property type="entry name" value="ATPase_P-type"/>
    <property type="match status" value="2"/>
</dbReference>
<name>A0A519B968_9DELT</name>
<proteinExistence type="predicted"/>
<feature type="transmembrane region" description="Helical" evidence="6">
    <location>
        <begin position="623"/>
        <end position="646"/>
    </location>
</feature>
<evidence type="ECO:0000256" key="1">
    <source>
        <dbReference type="ARBA" id="ARBA00004141"/>
    </source>
</evidence>
<dbReference type="Pfam" id="PF00122">
    <property type="entry name" value="E1-E2_ATPase"/>
    <property type="match status" value="1"/>
</dbReference>
<dbReference type="SUPFAM" id="SSF81665">
    <property type="entry name" value="Calcium ATPase, transmembrane domain M"/>
    <property type="match status" value="1"/>
</dbReference>
<feature type="transmembrane region" description="Helical" evidence="6">
    <location>
        <begin position="65"/>
        <end position="84"/>
    </location>
</feature>
<feature type="transmembrane region" description="Helical" evidence="6">
    <location>
        <begin position="694"/>
        <end position="713"/>
    </location>
</feature>
<feature type="domain" description="P-type ATPase A" evidence="7">
    <location>
        <begin position="97"/>
        <end position="195"/>
    </location>
</feature>
<dbReference type="InterPro" id="IPR008250">
    <property type="entry name" value="ATPase_P-typ_transduc_dom_A_sf"/>
</dbReference>
<dbReference type="Gene3D" id="1.20.1110.10">
    <property type="entry name" value="Calcium-transporting ATPase, transmembrane domain"/>
    <property type="match status" value="1"/>
</dbReference>
<evidence type="ECO:0000256" key="5">
    <source>
        <dbReference type="ARBA" id="ARBA00023136"/>
    </source>
</evidence>
<dbReference type="Pfam" id="PF00689">
    <property type="entry name" value="Cation_ATPase_C"/>
    <property type="match status" value="1"/>
</dbReference>
<dbReference type="GO" id="GO:0016020">
    <property type="term" value="C:membrane"/>
    <property type="evidence" value="ECO:0007669"/>
    <property type="project" value="UniProtKB-SubCell"/>
</dbReference>
<evidence type="ECO:0000259" key="8">
    <source>
        <dbReference type="Pfam" id="PF00689"/>
    </source>
</evidence>
<comment type="subcellular location">
    <subcellularLocation>
        <location evidence="1">Membrane</location>
        <topology evidence="1">Multi-pass membrane protein</topology>
    </subcellularLocation>
</comment>
<dbReference type="EMBL" id="SGBD01000006">
    <property type="protein sequence ID" value="RZD13843.1"/>
    <property type="molecule type" value="Genomic_DNA"/>
</dbReference>
<dbReference type="SFLD" id="SFLDS00003">
    <property type="entry name" value="Haloacid_Dehalogenase"/>
    <property type="match status" value="1"/>
</dbReference>
<evidence type="ECO:0000256" key="6">
    <source>
        <dbReference type="SAM" id="Phobius"/>
    </source>
</evidence>
<dbReference type="Pfam" id="PF00702">
    <property type="entry name" value="Hydrolase"/>
    <property type="match status" value="1"/>
</dbReference>
<dbReference type="AlphaFoldDB" id="A0A519B968"/>
<feature type="transmembrane region" description="Helical" evidence="6">
    <location>
        <begin position="40"/>
        <end position="59"/>
    </location>
</feature>
<dbReference type="InterPro" id="IPR023214">
    <property type="entry name" value="HAD_sf"/>
</dbReference>
<feature type="transmembrane region" description="Helical" evidence="6">
    <location>
        <begin position="725"/>
        <end position="744"/>
    </location>
</feature>
<keyword evidence="4 6" id="KW-1133">Transmembrane helix</keyword>
<dbReference type="GO" id="GO:0016887">
    <property type="term" value="F:ATP hydrolysis activity"/>
    <property type="evidence" value="ECO:0007669"/>
    <property type="project" value="InterPro"/>
</dbReference>
<dbReference type="InterPro" id="IPR023299">
    <property type="entry name" value="ATPase_P-typ_cyto_dom_N"/>
</dbReference>
<reference evidence="9 10" key="1">
    <citation type="submission" date="2019-01" db="EMBL/GenBank/DDBJ databases">
        <title>Insights into ecological role of a new deltaproteobacterial order Candidatus Sinidesulfobacterales (Sva0485) by metagenomics and metatranscriptomics.</title>
        <authorList>
            <person name="Tan S."/>
            <person name="Liu J."/>
            <person name="Fang Y."/>
            <person name="Hedlund B.P."/>
            <person name="Lian Z.H."/>
            <person name="Huang L.Y."/>
            <person name="Li J.T."/>
            <person name="Huang L.N."/>
            <person name="Li W.J."/>
            <person name="Jiang H.C."/>
            <person name="Dong H.L."/>
            <person name="Shu W.S."/>
        </authorList>
    </citation>
    <scope>NUCLEOTIDE SEQUENCE [LARGE SCALE GENOMIC DNA]</scope>
    <source>
        <strain evidence="9">AP3</strain>
    </source>
</reference>
<evidence type="ECO:0000256" key="2">
    <source>
        <dbReference type="ARBA" id="ARBA00022692"/>
    </source>
</evidence>
<evidence type="ECO:0000256" key="4">
    <source>
        <dbReference type="ARBA" id="ARBA00022989"/>
    </source>
</evidence>
<dbReference type="Gene3D" id="2.70.150.10">
    <property type="entry name" value="Calcium-transporting ATPase, cytoplasmic transduction domain A"/>
    <property type="match status" value="1"/>
</dbReference>